<feature type="coiled-coil region" evidence="1">
    <location>
        <begin position="210"/>
        <end position="237"/>
    </location>
</feature>
<dbReference type="InterPro" id="IPR038186">
    <property type="entry name" value="CHAD_dom_sf"/>
</dbReference>
<dbReference type="InterPro" id="IPR007899">
    <property type="entry name" value="CHAD_dom"/>
</dbReference>
<sequence length="340" mass="38117">MWGDCATRRHRRVNLLGYRGRSSSSPAWDNMRRVLKKRTAKPGTGPAHDIVLSQNAGSAEAFRAIATELLRLTAAQQPKVRRRDPTGVHQMRIALRRMRAAISVFGELIEGRDTQRLKRELKWLAGRLAPARDLHLLEVKIKSAQLGAGSPAFLKRLGSDRGAAFASASATVELQRFRKLMSDLQRWIDAGEWTRGANGAERPSAAEFGQQVLARRARKLNKRLEKLEQLDDEERHQVRIAAKKLNYAIGFFESLFDGRTGKRLERFRKHLKKLLDALGALNDVAVHRKLAGKFSRRATAKLDPDAARQLADLDDVEIRQQMKAAAKAAAKLAEDPLFGD</sequence>
<dbReference type="AlphaFoldDB" id="Q6NAG3"/>
<dbReference type="EMBL" id="BX572596">
    <property type="protein sequence ID" value="CAE26665.1"/>
    <property type="molecule type" value="Genomic_DNA"/>
</dbReference>
<dbReference type="eggNOG" id="COG5607">
    <property type="taxonomic scope" value="Bacteria"/>
</dbReference>
<reference evidence="3" key="1">
    <citation type="journal article" date="2004" name="Nat. Biotechnol.">
        <title>Complete genome sequence of the metabolically versatile photosynthetic bacterium Rhodopseudomonas palustris.</title>
        <authorList>
            <person name="Larimer F.W."/>
            <person name="Chain P."/>
            <person name="Hauser L."/>
            <person name="Lamerdin J."/>
            <person name="Malfatti S."/>
            <person name="Do L."/>
            <person name="Land M.L."/>
            <person name="Pelletier D.A."/>
            <person name="Beatty J.T."/>
            <person name="Lang A.S."/>
            <person name="Tabita F.R."/>
            <person name="Gibson J.L."/>
            <person name="Hanson T.E."/>
            <person name="Bobst C."/>
            <person name="Torres J.L."/>
            <person name="Peres C."/>
            <person name="Harrison F.H."/>
            <person name="Gibson J."/>
            <person name="Harwood C.S."/>
        </authorList>
    </citation>
    <scope>NUCLEOTIDE SEQUENCE [LARGE SCALE GENOMIC DNA]</scope>
    <source>
        <strain evidence="3">CGA009</strain>
    </source>
</reference>
<dbReference type="PANTHER" id="PTHR39339:SF1">
    <property type="entry name" value="CHAD DOMAIN-CONTAINING PROTEIN"/>
    <property type="match status" value="1"/>
</dbReference>
<dbReference type="PhylomeDB" id="Q6NAG3"/>
<accession>Q6NAG3</accession>
<evidence type="ECO:0000256" key="1">
    <source>
        <dbReference type="SAM" id="Coils"/>
    </source>
</evidence>
<dbReference type="HOGENOM" id="CLU_040400_1_0_5"/>
<evidence type="ECO:0000313" key="3">
    <source>
        <dbReference type="EMBL" id="CAE26665.1"/>
    </source>
</evidence>
<dbReference type="SMART" id="SM00880">
    <property type="entry name" value="CHAD"/>
    <property type="match status" value="1"/>
</dbReference>
<keyword evidence="1" id="KW-0175">Coiled coil</keyword>
<dbReference type="Gene3D" id="1.40.20.10">
    <property type="entry name" value="CHAD domain"/>
    <property type="match status" value="1"/>
</dbReference>
<feature type="domain" description="CHAD" evidence="2">
    <location>
        <begin position="55"/>
        <end position="331"/>
    </location>
</feature>
<dbReference type="Pfam" id="PF05235">
    <property type="entry name" value="CHAD"/>
    <property type="match status" value="1"/>
</dbReference>
<proteinExistence type="predicted"/>
<evidence type="ECO:0000259" key="2">
    <source>
        <dbReference type="PROSITE" id="PS51708"/>
    </source>
</evidence>
<dbReference type="PANTHER" id="PTHR39339">
    <property type="entry name" value="SLR1444 PROTEIN"/>
    <property type="match status" value="1"/>
</dbReference>
<protein>
    <recommendedName>
        <fullName evidence="2">CHAD domain-containing protein</fullName>
    </recommendedName>
</protein>
<dbReference type="PROSITE" id="PS51708">
    <property type="entry name" value="CHAD"/>
    <property type="match status" value="1"/>
</dbReference>
<gene>
    <name evidence="3" type="ordered locus">RPA1222</name>
</gene>
<dbReference type="STRING" id="258594.RPA1222"/>
<organism evidence="3">
    <name type="scientific">Rhodopseudomonas palustris (strain ATCC BAA-98 / CGA009)</name>
    <dbReference type="NCBI Taxonomy" id="258594"/>
    <lineage>
        <taxon>Bacteria</taxon>
        <taxon>Pseudomonadati</taxon>
        <taxon>Pseudomonadota</taxon>
        <taxon>Alphaproteobacteria</taxon>
        <taxon>Hyphomicrobiales</taxon>
        <taxon>Nitrobacteraceae</taxon>
        <taxon>Rhodopseudomonas</taxon>
    </lineage>
</organism>
<name>Q6NAG3_RHOPA</name>